<feature type="signal peptide" evidence="2">
    <location>
        <begin position="1"/>
        <end position="18"/>
    </location>
</feature>
<dbReference type="Proteomes" id="UP000231358">
    <property type="component" value="Unassembled WGS sequence"/>
</dbReference>
<feature type="domain" description="Azaphilone pigments biosynthesis cluster protein L N-terminal" evidence="3">
    <location>
        <begin position="2"/>
        <end position="209"/>
    </location>
</feature>
<evidence type="ECO:0000256" key="1">
    <source>
        <dbReference type="SAM" id="Coils"/>
    </source>
</evidence>
<keyword evidence="1" id="KW-0175">Coiled coil</keyword>
<evidence type="ECO:0000256" key="2">
    <source>
        <dbReference type="SAM" id="SignalP"/>
    </source>
</evidence>
<proteinExistence type="predicted"/>
<dbReference type="Pfam" id="PF17111">
    <property type="entry name" value="PigL_N"/>
    <property type="match status" value="2"/>
</dbReference>
<accession>A0A2G7G5S3</accession>
<evidence type="ECO:0000259" key="3">
    <source>
        <dbReference type="Pfam" id="PF17111"/>
    </source>
</evidence>
<keyword evidence="2" id="KW-0732">Signal</keyword>
<keyword evidence="5" id="KW-1185">Reference proteome</keyword>
<dbReference type="EMBL" id="NEXV01000113">
    <property type="protein sequence ID" value="PIG88198.1"/>
    <property type="molecule type" value="Genomic_DNA"/>
</dbReference>
<dbReference type="InterPro" id="IPR031348">
    <property type="entry name" value="PigL_N"/>
</dbReference>
<evidence type="ECO:0000313" key="5">
    <source>
        <dbReference type="Proteomes" id="UP000231358"/>
    </source>
</evidence>
<comment type="caution">
    <text evidence="4">The sequence shown here is derived from an EMBL/GenBank/DDBJ whole genome shotgun (WGS) entry which is preliminary data.</text>
</comment>
<name>A0A2G7G5S3_9EURO</name>
<feature type="chain" id="PRO_5013620631" description="Azaphilone pigments biosynthesis cluster protein L N-terminal domain-containing protein" evidence="2">
    <location>
        <begin position="19"/>
        <end position="429"/>
    </location>
</feature>
<gene>
    <name evidence="4" type="ORF">AARAC_010708</name>
</gene>
<evidence type="ECO:0000313" key="4">
    <source>
        <dbReference type="EMBL" id="PIG88198.1"/>
    </source>
</evidence>
<protein>
    <recommendedName>
        <fullName evidence="3">Azaphilone pigments biosynthesis cluster protein L N-terminal domain-containing protein</fullName>
    </recommendedName>
</protein>
<feature type="domain" description="Azaphilone pigments biosynthesis cluster protein L N-terminal" evidence="3">
    <location>
        <begin position="240"/>
        <end position="305"/>
    </location>
</feature>
<organism evidence="4 5">
    <name type="scientific">Aspergillus arachidicola</name>
    <dbReference type="NCBI Taxonomy" id="656916"/>
    <lineage>
        <taxon>Eukaryota</taxon>
        <taxon>Fungi</taxon>
        <taxon>Dikarya</taxon>
        <taxon>Ascomycota</taxon>
        <taxon>Pezizomycotina</taxon>
        <taxon>Eurotiomycetes</taxon>
        <taxon>Eurotiomycetidae</taxon>
        <taxon>Eurotiales</taxon>
        <taxon>Aspergillaceae</taxon>
        <taxon>Aspergillus</taxon>
        <taxon>Aspergillus subgen. Circumdati</taxon>
    </lineage>
</organism>
<feature type="coiled-coil region" evidence="1">
    <location>
        <begin position="250"/>
        <end position="277"/>
    </location>
</feature>
<dbReference type="STRING" id="656916.A0A2G7G5S3"/>
<dbReference type="AlphaFoldDB" id="A0A2G7G5S3"/>
<sequence length="429" mass="47856">MAEPVGLASGLLALATFAFKASLSLYETVNSFRSHTKRVRDLIEELEALSGVLAPLQELLDTTTHENLSALELPLRRCGNACSEFEQEIIKCSSRSANRTSFRDWAKLRYLGDDIDGFRRMLSGYKLTINVALTDANLRKSSANAEAIEGYKDLIETAKADLEAHLEAIDDKLQLIVGQTVAAEDSDALELRRIREERLSTEKCLQICNQLSDHIAQIQLSTKSNDISGGSWGPDVYPERVTDESLQDCKTKLAGTINQLEKHMQALTDRLLAKSKAAMTSEQDIMDLKRLQDEWQTAHQCMDICSKADTRLKENISNIHNYGTGDALQFMVSTNKKTINGTNRGLGWRSRQVGGHLSDASVQQLSRDMTNINFRIIEADGQTVRDYPNTIRERNGDASSVEEFRERYGQGFTLTPKSGTIQTPPTSFQ</sequence>
<reference evidence="4 5" key="1">
    <citation type="submission" date="2017-05" db="EMBL/GenBank/DDBJ databases">
        <title>Genome sequence for an aflatoxigenic pathogen of Argentinian peanut, Aspergillus arachidicola.</title>
        <authorList>
            <person name="Moore G."/>
            <person name="Beltz S.B."/>
            <person name="Mack B.M."/>
        </authorList>
    </citation>
    <scope>NUCLEOTIDE SEQUENCE [LARGE SCALE GENOMIC DNA]</scope>
    <source>
        <strain evidence="4 5">CBS 117610</strain>
    </source>
</reference>